<dbReference type="OrthoDB" id="9800132at2"/>
<evidence type="ECO:0000256" key="4">
    <source>
        <dbReference type="ARBA" id="ARBA00022448"/>
    </source>
</evidence>
<dbReference type="GO" id="GO:0005886">
    <property type="term" value="C:plasma membrane"/>
    <property type="evidence" value="ECO:0007669"/>
    <property type="project" value="UniProtKB-SubCell"/>
</dbReference>
<evidence type="ECO:0000256" key="1">
    <source>
        <dbReference type="ARBA" id="ARBA00004162"/>
    </source>
</evidence>
<evidence type="ECO:0000256" key="3">
    <source>
        <dbReference type="ARBA" id="ARBA00014962"/>
    </source>
</evidence>
<dbReference type="Pfam" id="PF02699">
    <property type="entry name" value="YajC"/>
    <property type="match status" value="1"/>
</dbReference>
<dbReference type="PANTHER" id="PTHR33909:SF1">
    <property type="entry name" value="SEC TRANSLOCON ACCESSORY COMPLEX SUBUNIT YAJC"/>
    <property type="match status" value="1"/>
</dbReference>
<evidence type="ECO:0000256" key="5">
    <source>
        <dbReference type="ARBA" id="ARBA00022475"/>
    </source>
</evidence>
<evidence type="ECO:0000256" key="9">
    <source>
        <dbReference type="ARBA" id="ARBA00023010"/>
    </source>
</evidence>
<dbReference type="PRINTS" id="PR01853">
    <property type="entry name" value="YAJCTRNLCASE"/>
</dbReference>
<evidence type="ECO:0000256" key="6">
    <source>
        <dbReference type="ARBA" id="ARBA00022692"/>
    </source>
</evidence>
<dbReference type="Proteomes" id="UP000321907">
    <property type="component" value="Unassembled WGS sequence"/>
</dbReference>
<evidence type="ECO:0000256" key="8">
    <source>
        <dbReference type="ARBA" id="ARBA00022989"/>
    </source>
</evidence>
<protein>
    <recommendedName>
        <fullName evidence="3">Sec translocon accessory complex subunit YajC</fullName>
    </recommendedName>
</protein>
<keyword evidence="9" id="KW-0811">Translocation</keyword>
<reference evidence="12 13" key="1">
    <citation type="submission" date="2019-08" db="EMBL/GenBank/DDBJ databases">
        <title>Lewinella sp. strain SSH13 Genome sequencing and assembly.</title>
        <authorList>
            <person name="Kim I."/>
        </authorList>
    </citation>
    <scope>NUCLEOTIDE SEQUENCE [LARGE SCALE GENOMIC DNA]</scope>
    <source>
        <strain evidence="12 13">SSH13</strain>
    </source>
</reference>
<dbReference type="NCBIfam" id="TIGR00739">
    <property type="entry name" value="yajC"/>
    <property type="match status" value="1"/>
</dbReference>
<gene>
    <name evidence="12" type="primary">yajC</name>
    <name evidence="12" type="ORF">FUA23_00650</name>
</gene>
<keyword evidence="5" id="KW-1003">Cell membrane</keyword>
<comment type="subcellular location">
    <subcellularLocation>
        <location evidence="1">Cell membrane</location>
        <topology evidence="1">Single-pass membrane protein</topology>
    </subcellularLocation>
</comment>
<sequence length="104" mass="11473">MTSLFLQSVTDTLGGLLPMFLMLGVIVVFMVIPQRRKAKEQKDFLDSLQKGKEVVTASGILGRIDKIEDAIVTLNVGNKTYIRCTKNAISKELTDAIYPPDTAK</sequence>
<feature type="transmembrane region" description="Helical" evidence="11">
    <location>
        <begin position="12"/>
        <end position="32"/>
    </location>
</feature>
<dbReference type="EMBL" id="VOXD01000001">
    <property type="protein sequence ID" value="TXF91728.1"/>
    <property type="molecule type" value="Genomic_DNA"/>
</dbReference>
<dbReference type="InterPro" id="IPR003849">
    <property type="entry name" value="Preprotein_translocase_YajC"/>
</dbReference>
<evidence type="ECO:0000256" key="10">
    <source>
        <dbReference type="ARBA" id="ARBA00023136"/>
    </source>
</evidence>
<keyword evidence="13" id="KW-1185">Reference proteome</keyword>
<keyword evidence="4" id="KW-0813">Transport</keyword>
<evidence type="ECO:0000313" key="12">
    <source>
        <dbReference type="EMBL" id="TXF91728.1"/>
    </source>
</evidence>
<proteinExistence type="inferred from homology"/>
<keyword evidence="6 11" id="KW-0812">Transmembrane</keyword>
<dbReference type="AlphaFoldDB" id="A0A5C7FK57"/>
<keyword evidence="7" id="KW-0653">Protein transport</keyword>
<name>A0A5C7FK57_9BACT</name>
<comment type="caution">
    <text evidence="12">The sequence shown here is derived from an EMBL/GenBank/DDBJ whole genome shotgun (WGS) entry which is preliminary data.</text>
</comment>
<dbReference type="SMART" id="SM01323">
    <property type="entry name" value="YajC"/>
    <property type="match status" value="1"/>
</dbReference>
<evidence type="ECO:0000313" key="13">
    <source>
        <dbReference type="Proteomes" id="UP000321907"/>
    </source>
</evidence>
<evidence type="ECO:0000256" key="2">
    <source>
        <dbReference type="ARBA" id="ARBA00006742"/>
    </source>
</evidence>
<dbReference type="PANTHER" id="PTHR33909">
    <property type="entry name" value="SEC TRANSLOCON ACCESSORY COMPLEX SUBUNIT YAJC"/>
    <property type="match status" value="1"/>
</dbReference>
<evidence type="ECO:0000256" key="7">
    <source>
        <dbReference type="ARBA" id="ARBA00022927"/>
    </source>
</evidence>
<comment type="similarity">
    <text evidence="2">Belongs to the YajC family.</text>
</comment>
<evidence type="ECO:0000256" key="11">
    <source>
        <dbReference type="SAM" id="Phobius"/>
    </source>
</evidence>
<accession>A0A5C7FK57</accession>
<dbReference type="RefSeq" id="WP_147928769.1">
    <property type="nucleotide sequence ID" value="NZ_VOXD01000001.1"/>
</dbReference>
<keyword evidence="8 11" id="KW-1133">Transmembrane helix</keyword>
<organism evidence="12 13">
    <name type="scientific">Neolewinella aurantiaca</name>
    <dbReference type="NCBI Taxonomy" id="2602767"/>
    <lineage>
        <taxon>Bacteria</taxon>
        <taxon>Pseudomonadati</taxon>
        <taxon>Bacteroidota</taxon>
        <taxon>Saprospiria</taxon>
        <taxon>Saprospirales</taxon>
        <taxon>Lewinellaceae</taxon>
        <taxon>Neolewinella</taxon>
    </lineage>
</organism>
<keyword evidence="10 11" id="KW-0472">Membrane</keyword>
<dbReference type="GO" id="GO:0015031">
    <property type="term" value="P:protein transport"/>
    <property type="evidence" value="ECO:0007669"/>
    <property type="project" value="UniProtKB-KW"/>
</dbReference>